<gene>
    <name evidence="1" type="ORF">T440DRAFT_146425</name>
</gene>
<keyword evidence="2" id="KW-1185">Reference proteome</keyword>
<accession>A0A6A7B361</accession>
<evidence type="ECO:0000313" key="1">
    <source>
        <dbReference type="EMBL" id="KAF2848769.1"/>
    </source>
</evidence>
<dbReference type="AlphaFoldDB" id="A0A6A7B361"/>
<reference evidence="1" key="1">
    <citation type="submission" date="2020-01" db="EMBL/GenBank/DDBJ databases">
        <authorList>
            <consortium name="DOE Joint Genome Institute"/>
            <person name="Haridas S."/>
            <person name="Albert R."/>
            <person name="Binder M."/>
            <person name="Bloem J."/>
            <person name="Labutti K."/>
            <person name="Salamov A."/>
            <person name="Andreopoulos B."/>
            <person name="Baker S.E."/>
            <person name="Barry K."/>
            <person name="Bills G."/>
            <person name="Bluhm B.H."/>
            <person name="Cannon C."/>
            <person name="Castanera R."/>
            <person name="Culley D.E."/>
            <person name="Daum C."/>
            <person name="Ezra D."/>
            <person name="Gonzalez J.B."/>
            <person name="Henrissat B."/>
            <person name="Kuo A."/>
            <person name="Liang C."/>
            <person name="Lipzen A."/>
            <person name="Lutzoni F."/>
            <person name="Magnuson J."/>
            <person name="Mondo S."/>
            <person name="Nolan M."/>
            <person name="Ohm R."/>
            <person name="Pangilinan J."/>
            <person name="Park H.-J."/>
            <person name="Ramirez L."/>
            <person name="Alfaro M."/>
            <person name="Sun H."/>
            <person name="Tritt A."/>
            <person name="Yoshinaga Y."/>
            <person name="Zwiers L.-H."/>
            <person name="Turgeon B.G."/>
            <person name="Goodwin S.B."/>
            <person name="Spatafora J.W."/>
            <person name="Crous P.W."/>
            <person name="Grigoriev I.V."/>
        </authorList>
    </citation>
    <scope>NUCLEOTIDE SEQUENCE</scope>
    <source>
        <strain evidence="1">IPT5</strain>
    </source>
</reference>
<sequence>MGEESREWQGRGEESGGFFGYSWNQKLWGCVCGGVSLMEAELGGETKALGRECGGGACWRELECAGLHDLRGSKHVLCGM</sequence>
<name>A0A6A7B361_9PLEO</name>
<organism evidence="1 2">
    <name type="scientific">Plenodomus tracheiphilus IPT5</name>
    <dbReference type="NCBI Taxonomy" id="1408161"/>
    <lineage>
        <taxon>Eukaryota</taxon>
        <taxon>Fungi</taxon>
        <taxon>Dikarya</taxon>
        <taxon>Ascomycota</taxon>
        <taxon>Pezizomycotina</taxon>
        <taxon>Dothideomycetes</taxon>
        <taxon>Pleosporomycetidae</taxon>
        <taxon>Pleosporales</taxon>
        <taxon>Pleosporineae</taxon>
        <taxon>Leptosphaeriaceae</taxon>
        <taxon>Plenodomus</taxon>
    </lineage>
</organism>
<evidence type="ECO:0000313" key="2">
    <source>
        <dbReference type="Proteomes" id="UP000799423"/>
    </source>
</evidence>
<protein>
    <submittedName>
        <fullName evidence="1">Uncharacterized protein</fullName>
    </submittedName>
</protein>
<dbReference type="Proteomes" id="UP000799423">
    <property type="component" value="Unassembled WGS sequence"/>
</dbReference>
<dbReference type="EMBL" id="MU006315">
    <property type="protein sequence ID" value="KAF2848769.1"/>
    <property type="molecule type" value="Genomic_DNA"/>
</dbReference>
<proteinExistence type="predicted"/>